<dbReference type="Pfam" id="PF02171">
    <property type="entry name" value="Piwi"/>
    <property type="match status" value="1"/>
</dbReference>
<evidence type="ECO:0000313" key="3">
    <source>
        <dbReference type="Proteomes" id="UP001141552"/>
    </source>
</evidence>
<gene>
    <name evidence="2" type="ORF">Tsubulata_036516</name>
</gene>
<dbReference type="SUPFAM" id="SSF53098">
    <property type="entry name" value="Ribonuclease H-like"/>
    <property type="match status" value="1"/>
</dbReference>
<feature type="domain" description="Piwi" evidence="1">
    <location>
        <begin position="42"/>
        <end position="184"/>
    </location>
</feature>
<reference evidence="2" key="1">
    <citation type="submission" date="2022-02" db="EMBL/GenBank/DDBJ databases">
        <authorList>
            <person name="Henning P.M."/>
            <person name="McCubbin A.G."/>
            <person name="Shore J.S."/>
        </authorList>
    </citation>
    <scope>NUCLEOTIDE SEQUENCE</scope>
    <source>
        <strain evidence="2">F60SS</strain>
        <tissue evidence="2">Leaves</tissue>
    </source>
</reference>
<name>A0A9Q0FTA3_9ROSI</name>
<dbReference type="GO" id="GO:0003676">
    <property type="term" value="F:nucleic acid binding"/>
    <property type="evidence" value="ECO:0007669"/>
    <property type="project" value="InterPro"/>
</dbReference>
<comment type="caution">
    <text evidence="2">The sequence shown here is derived from an EMBL/GenBank/DDBJ whole genome shotgun (WGS) entry which is preliminary data.</text>
</comment>
<dbReference type="InterPro" id="IPR012337">
    <property type="entry name" value="RNaseH-like_sf"/>
</dbReference>
<dbReference type="InterPro" id="IPR036397">
    <property type="entry name" value="RNaseH_sf"/>
</dbReference>
<dbReference type="Proteomes" id="UP001141552">
    <property type="component" value="Unassembled WGS sequence"/>
</dbReference>
<dbReference type="Gene3D" id="3.30.420.10">
    <property type="entry name" value="Ribonuclease H-like superfamily/Ribonuclease H"/>
    <property type="match status" value="1"/>
</dbReference>
<evidence type="ECO:0000259" key="1">
    <source>
        <dbReference type="Pfam" id="PF02171"/>
    </source>
</evidence>
<proteinExistence type="predicted"/>
<dbReference type="AlphaFoldDB" id="A0A9Q0FTA3"/>
<evidence type="ECO:0000313" key="2">
    <source>
        <dbReference type="EMBL" id="KAJ4837143.1"/>
    </source>
</evidence>
<dbReference type="EMBL" id="JAKUCV010003922">
    <property type="protein sequence ID" value="KAJ4837143.1"/>
    <property type="molecule type" value="Genomic_DNA"/>
</dbReference>
<dbReference type="PANTHER" id="PTHR22891">
    <property type="entry name" value="EUKARYOTIC TRANSLATION INITIATION FACTOR 2C"/>
    <property type="match status" value="1"/>
</dbReference>
<dbReference type="InterPro" id="IPR003165">
    <property type="entry name" value="Piwi"/>
</dbReference>
<protein>
    <recommendedName>
        <fullName evidence="1">Piwi domain-containing protein</fullName>
    </recommendedName>
</protein>
<accession>A0A9Q0FTA3</accession>
<keyword evidence="3" id="KW-1185">Reference proteome</keyword>
<reference evidence="2" key="2">
    <citation type="journal article" date="2023" name="Plants (Basel)">
        <title>Annotation of the Turnera subulata (Passifloraceae) Draft Genome Reveals the S-Locus Evolved after the Divergence of Turneroideae from Passifloroideae in a Stepwise Manner.</title>
        <authorList>
            <person name="Henning P.M."/>
            <person name="Roalson E.H."/>
            <person name="Mir W."/>
            <person name="McCubbin A.G."/>
            <person name="Shore J.S."/>
        </authorList>
    </citation>
    <scope>NUCLEOTIDE SEQUENCE</scope>
    <source>
        <strain evidence="2">F60SS</strain>
    </source>
</reference>
<sequence length="276" mass="30793">MMFIQYFNNKSISSPSDSFEEAQQVRRDSAPVERMFEIIKERFGPWKMKCLLDLALGIVAQFIAPMKVTDQYSTNALLKINAKQLDGMKYLLTIEDSPSVPMVSKCPTLILGMDVVSSRGWSLISRYGASVPTQSLKVEMIAVLFKPVFDTEDQGMIREALLDLYSSSGNPKSEQIFIFRDGGSTQPSDCYFLYDQLGFSADDIQQLVHSLSLCEPKEHHGDIHSGSNMLMQQFMKLDDLSESSSSHNGVTSARAVPVPELPRMHEGVSSSCSFAY</sequence>
<organism evidence="2 3">
    <name type="scientific">Turnera subulata</name>
    <dbReference type="NCBI Taxonomy" id="218843"/>
    <lineage>
        <taxon>Eukaryota</taxon>
        <taxon>Viridiplantae</taxon>
        <taxon>Streptophyta</taxon>
        <taxon>Embryophyta</taxon>
        <taxon>Tracheophyta</taxon>
        <taxon>Spermatophyta</taxon>
        <taxon>Magnoliopsida</taxon>
        <taxon>eudicotyledons</taxon>
        <taxon>Gunneridae</taxon>
        <taxon>Pentapetalae</taxon>
        <taxon>rosids</taxon>
        <taxon>fabids</taxon>
        <taxon>Malpighiales</taxon>
        <taxon>Passifloraceae</taxon>
        <taxon>Turnera</taxon>
    </lineage>
</organism>
<dbReference type="OrthoDB" id="1654885at2759"/>